<organism evidence="1">
    <name type="scientific">Myoviridae sp. ctGjZ5</name>
    <dbReference type="NCBI Taxonomy" id="2826634"/>
    <lineage>
        <taxon>Viruses</taxon>
        <taxon>Duplodnaviria</taxon>
        <taxon>Heunggongvirae</taxon>
        <taxon>Uroviricota</taxon>
        <taxon>Caudoviricetes</taxon>
    </lineage>
</organism>
<reference evidence="1" key="1">
    <citation type="journal article" date="2021" name="Proc. Natl. Acad. Sci. U.S.A.">
        <title>A Catalog of Tens of Thousands of Viruses from Human Metagenomes Reveals Hidden Associations with Chronic Diseases.</title>
        <authorList>
            <person name="Tisza M.J."/>
            <person name="Buck C.B."/>
        </authorList>
    </citation>
    <scope>NUCLEOTIDE SEQUENCE</scope>
    <source>
        <strain evidence="1">CtGjZ5</strain>
    </source>
</reference>
<name>A0A8S5MS28_9CAUD</name>
<dbReference type="EMBL" id="BK014974">
    <property type="protein sequence ID" value="DAD85129.1"/>
    <property type="molecule type" value="Genomic_DNA"/>
</dbReference>
<sequence>MQEAIKPQQIASIRGQIKIGDIIMVQTQKGNHKTSGNGKTGVLREGTVIGIFSNFAHVRLQSGVCESVSWLEIAGGDKEDGDEED</sequence>
<evidence type="ECO:0000313" key="1">
    <source>
        <dbReference type="EMBL" id="DAD85129.1"/>
    </source>
</evidence>
<protein>
    <submittedName>
        <fullName evidence="1">Uncharacterized protein</fullName>
    </submittedName>
</protein>
<proteinExistence type="predicted"/>
<accession>A0A8S5MS28</accession>